<dbReference type="EMBL" id="BAAACG010000010">
    <property type="protein sequence ID" value="GAA0742126.1"/>
    <property type="molecule type" value="Genomic_DNA"/>
</dbReference>
<comment type="caution">
    <text evidence="1">The sequence shown here is derived from an EMBL/GenBank/DDBJ whole genome shotgun (WGS) entry which is preliminary data.</text>
</comment>
<accession>A0ABN1JL67</accession>
<protein>
    <submittedName>
        <fullName evidence="1">Uncharacterized protein</fullName>
    </submittedName>
</protein>
<gene>
    <name evidence="1" type="ORF">GCM10008906_24230</name>
</gene>
<keyword evidence="2" id="KW-1185">Reference proteome</keyword>
<reference evidence="1 2" key="1">
    <citation type="journal article" date="2019" name="Int. J. Syst. Evol. Microbiol.">
        <title>The Global Catalogue of Microorganisms (GCM) 10K type strain sequencing project: providing services to taxonomists for standard genome sequencing and annotation.</title>
        <authorList>
            <consortium name="The Broad Institute Genomics Platform"/>
            <consortium name="The Broad Institute Genome Sequencing Center for Infectious Disease"/>
            <person name="Wu L."/>
            <person name="Ma J."/>
        </authorList>
    </citation>
    <scope>NUCLEOTIDE SEQUENCE [LARGE SCALE GENOMIC DNA]</scope>
    <source>
        <strain evidence="1 2">JCM 1407</strain>
    </source>
</reference>
<evidence type="ECO:0000313" key="1">
    <source>
        <dbReference type="EMBL" id="GAA0742126.1"/>
    </source>
</evidence>
<sequence>MGTSKGYIPPKSPEWRQAKGAVTRMSAGNNYSKDNARKAIGKYAEAYSKTHLGKSSFSNVAGNFLNFLSDIKNNDFDSTIEKYGLDSIRNKNGSELYSGILDYFSRDISTIDDQIVRDSLYDTLEDLEVDTFESLNNIQSEDFLITFIINFAVKNFEECFAEKILSKQENIDRYDTIIEDVENLIGDRILADMKINDILKMDFLSDDGQEYINNICKLSYDSLKTIGEVYYENLD</sequence>
<name>A0ABN1JL67_9CLOT</name>
<dbReference type="RefSeq" id="WP_343761903.1">
    <property type="nucleotide sequence ID" value="NZ_BAAACG010000010.1"/>
</dbReference>
<organism evidence="1 2">
    <name type="scientific">Clostridium oceanicum</name>
    <dbReference type="NCBI Taxonomy" id="1543"/>
    <lineage>
        <taxon>Bacteria</taxon>
        <taxon>Bacillati</taxon>
        <taxon>Bacillota</taxon>
        <taxon>Clostridia</taxon>
        <taxon>Eubacteriales</taxon>
        <taxon>Clostridiaceae</taxon>
        <taxon>Clostridium</taxon>
    </lineage>
</organism>
<proteinExistence type="predicted"/>
<dbReference type="Proteomes" id="UP001501510">
    <property type="component" value="Unassembled WGS sequence"/>
</dbReference>
<evidence type="ECO:0000313" key="2">
    <source>
        <dbReference type="Proteomes" id="UP001501510"/>
    </source>
</evidence>